<dbReference type="GO" id="GO:0015424">
    <property type="term" value="F:ABC-type amino acid transporter activity"/>
    <property type="evidence" value="ECO:0007669"/>
    <property type="project" value="InterPro"/>
</dbReference>
<name>A0A060RJU3_9STRE</name>
<dbReference type="PROSITE" id="PS50893">
    <property type="entry name" value="ABC_TRANSPORTER_2"/>
    <property type="match status" value="1"/>
</dbReference>
<reference evidence="6 7" key="1">
    <citation type="submission" date="2014-02" db="EMBL/GenBank/DDBJ databases">
        <authorList>
            <person name="Manrique M."/>
        </authorList>
    </citation>
    <scope>NUCLEOTIDE SEQUENCE [LARGE SCALE GENOMIC DNA]</scope>
    <source>
        <strain evidence="6 7">LMG17956</strain>
    </source>
</reference>
<dbReference type="Proteomes" id="UP000027584">
    <property type="component" value="Unassembled WGS sequence"/>
</dbReference>
<dbReference type="PANTHER" id="PTHR43166">
    <property type="entry name" value="AMINO ACID IMPORT ATP-BINDING PROTEIN"/>
    <property type="match status" value="1"/>
</dbReference>
<dbReference type="EMBL" id="CCBC010000128">
    <property type="protein sequence ID" value="CDO17373.1"/>
    <property type="molecule type" value="Genomic_DNA"/>
</dbReference>
<dbReference type="PIRSF" id="PIRSF039085">
    <property type="entry name" value="ABC_ATPase_HisP"/>
    <property type="match status" value="1"/>
</dbReference>
<accession>A0A060RJU3</accession>
<dbReference type="GO" id="GO:0016887">
    <property type="term" value="F:ATP hydrolysis activity"/>
    <property type="evidence" value="ECO:0007669"/>
    <property type="project" value="InterPro"/>
</dbReference>
<dbReference type="SUPFAM" id="SSF52540">
    <property type="entry name" value="P-loop containing nucleoside triphosphate hydrolases"/>
    <property type="match status" value="1"/>
</dbReference>
<evidence type="ECO:0000256" key="1">
    <source>
        <dbReference type="ARBA" id="ARBA00005417"/>
    </source>
</evidence>
<comment type="caution">
    <text evidence="6">The sequence shown here is derived from an EMBL/GenBank/DDBJ whole genome shotgun (WGS) entry which is preliminary data.</text>
</comment>
<organism evidence="6 7">
    <name type="scientific">Streptococcus gallolyticus</name>
    <dbReference type="NCBI Taxonomy" id="315405"/>
    <lineage>
        <taxon>Bacteria</taxon>
        <taxon>Bacillati</taxon>
        <taxon>Bacillota</taxon>
        <taxon>Bacilli</taxon>
        <taxon>Lactobacillales</taxon>
        <taxon>Streptococcaceae</taxon>
        <taxon>Streptococcus</taxon>
    </lineage>
</organism>
<dbReference type="InterPro" id="IPR017871">
    <property type="entry name" value="ABC_transporter-like_CS"/>
</dbReference>
<dbReference type="InterPro" id="IPR003439">
    <property type="entry name" value="ABC_transporter-like_ATP-bd"/>
</dbReference>
<dbReference type="PANTHER" id="PTHR43166:SF4">
    <property type="entry name" value="PHOSPHONATES IMPORT ATP-BINDING PROTEIN PHNC"/>
    <property type="match status" value="1"/>
</dbReference>
<comment type="similarity">
    <text evidence="1">Belongs to the ABC transporter superfamily.</text>
</comment>
<dbReference type="InterPro" id="IPR050086">
    <property type="entry name" value="MetN_ABC_transporter-like"/>
</dbReference>
<gene>
    <name evidence="6" type="ORF">BN963_SGAL_00562</name>
</gene>
<reference evidence="6 7" key="2">
    <citation type="submission" date="2014-05" db="EMBL/GenBank/DDBJ databases">
        <title>Genome sequence of Streptococcus gallolyticus.</title>
        <authorList>
            <person name="Del Campo R."/>
        </authorList>
    </citation>
    <scope>NUCLEOTIDE SEQUENCE [LARGE SCALE GENOMIC DNA]</scope>
    <source>
        <strain evidence="6 7">LMG17956</strain>
    </source>
</reference>
<dbReference type="CDD" id="cd03262">
    <property type="entry name" value="ABC_HisP_GlnQ"/>
    <property type="match status" value="1"/>
</dbReference>
<evidence type="ECO:0000313" key="6">
    <source>
        <dbReference type="EMBL" id="CDO17373.1"/>
    </source>
</evidence>
<keyword evidence="3" id="KW-0547">Nucleotide-binding</keyword>
<dbReference type="GO" id="GO:0005524">
    <property type="term" value="F:ATP binding"/>
    <property type="evidence" value="ECO:0007669"/>
    <property type="project" value="UniProtKB-KW"/>
</dbReference>
<dbReference type="Gene3D" id="3.40.50.300">
    <property type="entry name" value="P-loop containing nucleotide triphosphate hydrolases"/>
    <property type="match status" value="1"/>
</dbReference>
<dbReference type="AlphaFoldDB" id="A0A060RJU3"/>
<dbReference type="EC" id="3.6.3.-" evidence="6"/>
<evidence type="ECO:0000256" key="4">
    <source>
        <dbReference type="ARBA" id="ARBA00022840"/>
    </source>
</evidence>
<dbReference type="Pfam" id="PF00005">
    <property type="entry name" value="ABC_tran"/>
    <property type="match status" value="1"/>
</dbReference>
<dbReference type="InterPro" id="IPR030679">
    <property type="entry name" value="ABC_ATPase_HisP-typ"/>
</dbReference>
<sequence>MKKHSENYKILTSIEKEVIGMVVLEEELANFDLNAKYMIEMKAIKKSYGKQEVLKNINLSVKKGEVVVLIGPSGSGKSTLIRTINKLEHINGGKMAVMGKNIYDMNMNDNLLRERVNMVFQHFNLFNNMTIARNISIGPEKLHRKSGEKLQEKVSGLLDLVGLSDKWDAYPENLSGGQKQRVAIARALAMEPDIILFDEPTSALDPEMVGEVLQVMKAIAKSGTTMIIVTHEIGFAKEVADRIVFLENGELIADMLPEEVNSSYPNQRVANFLKQIL</sequence>
<keyword evidence="2" id="KW-0813">Transport</keyword>
<evidence type="ECO:0000256" key="2">
    <source>
        <dbReference type="ARBA" id="ARBA00022448"/>
    </source>
</evidence>
<dbReference type="InterPro" id="IPR027417">
    <property type="entry name" value="P-loop_NTPase"/>
</dbReference>
<feature type="domain" description="ABC transporter" evidence="5">
    <location>
        <begin position="39"/>
        <end position="273"/>
    </location>
</feature>
<proteinExistence type="inferred from homology"/>
<evidence type="ECO:0000313" key="7">
    <source>
        <dbReference type="Proteomes" id="UP000027584"/>
    </source>
</evidence>
<dbReference type="InterPro" id="IPR003593">
    <property type="entry name" value="AAA+_ATPase"/>
</dbReference>
<protein>
    <submittedName>
        <fullName evidence="6">ABC transporter, ATP-binding protein</fullName>
        <ecNumber evidence="6">3.6.3.-</ecNumber>
    </submittedName>
</protein>
<keyword evidence="6" id="KW-0378">Hydrolase</keyword>
<dbReference type="PROSITE" id="PS00211">
    <property type="entry name" value="ABC_TRANSPORTER_1"/>
    <property type="match status" value="1"/>
</dbReference>
<dbReference type="SMART" id="SM00382">
    <property type="entry name" value="AAA"/>
    <property type="match status" value="1"/>
</dbReference>
<evidence type="ECO:0000259" key="5">
    <source>
        <dbReference type="PROSITE" id="PS50893"/>
    </source>
</evidence>
<evidence type="ECO:0000256" key="3">
    <source>
        <dbReference type="ARBA" id="ARBA00022741"/>
    </source>
</evidence>
<keyword evidence="4 6" id="KW-0067">ATP-binding</keyword>